<gene>
    <name evidence="1" type="ordered locus">Emtol_2163</name>
</gene>
<dbReference type="InterPro" id="IPR027961">
    <property type="entry name" value="DUF4442"/>
</dbReference>
<organism evidence="1 2">
    <name type="scientific">Emticicia oligotrophica (strain DSM 17448 / CIP 109782 / MTCC 6937 / GPTSA100-15)</name>
    <dbReference type="NCBI Taxonomy" id="929562"/>
    <lineage>
        <taxon>Bacteria</taxon>
        <taxon>Pseudomonadati</taxon>
        <taxon>Bacteroidota</taxon>
        <taxon>Cytophagia</taxon>
        <taxon>Cytophagales</taxon>
        <taxon>Leadbetterellaceae</taxon>
        <taxon>Emticicia</taxon>
    </lineage>
</organism>
<dbReference type="CDD" id="cd03443">
    <property type="entry name" value="PaaI_thioesterase"/>
    <property type="match status" value="1"/>
</dbReference>
<keyword evidence="2" id="KW-1185">Reference proteome</keyword>
<dbReference type="SUPFAM" id="SSF54637">
    <property type="entry name" value="Thioesterase/thiol ester dehydrase-isomerase"/>
    <property type="match status" value="1"/>
</dbReference>
<dbReference type="RefSeq" id="WP_015028998.1">
    <property type="nucleotide sequence ID" value="NC_018748.1"/>
</dbReference>
<proteinExistence type="predicted"/>
<accession>A0ABN4AM45</accession>
<dbReference type="EMBL" id="CP002961">
    <property type="protein sequence ID" value="AFK03301.1"/>
    <property type="molecule type" value="Genomic_DNA"/>
</dbReference>
<dbReference type="Gene3D" id="3.10.129.10">
    <property type="entry name" value="Hotdog Thioesterase"/>
    <property type="match status" value="1"/>
</dbReference>
<protein>
    <recommendedName>
        <fullName evidence="3">DUF4442 domain-containing protein</fullName>
    </recommendedName>
</protein>
<evidence type="ECO:0008006" key="3">
    <source>
        <dbReference type="Google" id="ProtNLM"/>
    </source>
</evidence>
<sequence>MEYNNNLNRTLARLQRLPSFMRSFMRDFAIGRFVKFVGTAGIHFEKMTCQEVAITLPNKNKVQNHIGQIHAAATTLLAETASGMVVGMNIPDDKLPLMKHLSVKFIKRSQGRQRAVATLTEEQIKQIRETDKGEVNVTVKVTDETEEEVVVTEMIWAWILKKKHT</sequence>
<dbReference type="Proteomes" id="UP000002875">
    <property type="component" value="Chromosome"/>
</dbReference>
<reference evidence="1 2" key="1">
    <citation type="submission" date="2011-07" db="EMBL/GenBank/DDBJ databases">
        <title>The complete genome of chromosome of Emticicia oligotrophica DSM 17448.</title>
        <authorList>
            <consortium name="US DOE Joint Genome Institute (JGI-PGF)"/>
            <person name="Lucas S."/>
            <person name="Han J."/>
            <person name="Lapidus A."/>
            <person name="Bruce D."/>
            <person name="Goodwin L."/>
            <person name="Pitluck S."/>
            <person name="Peters L."/>
            <person name="Kyrpides N."/>
            <person name="Mavromatis K."/>
            <person name="Ivanova N."/>
            <person name="Ovchinnikova G."/>
            <person name="Teshima H."/>
            <person name="Detter J.C."/>
            <person name="Tapia R."/>
            <person name="Han C."/>
            <person name="Land M."/>
            <person name="Hauser L."/>
            <person name="Markowitz V."/>
            <person name="Cheng J.-F."/>
            <person name="Hugenholtz P."/>
            <person name="Woyke T."/>
            <person name="Wu D."/>
            <person name="Tindall B."/>
            <person name="Pomrenke H."/>
            <person name="Brambilla E."/>
            <person name="Klenk H.-P."/>
            <person name="Eisen J.A."/>
        </authorList>
    </citation>
    <scope>NUCLEOTIDE SEQUENCE [LARGE SCALE GENOMIC DNA]</scope>
    <source>
        <strain evidence="1 2">DSM 17448</strain>
    </source>
</reference>
<evidence type="ECO:0000313" key="2">
    <source>
        <dbReference type="Proteomes" id="UP000002875"/>
    </source>
</evidence>
<dbReference type="Pfam" id="PF14539">
    <property type="entry name" value="DUF4442"/>
    <property type="match status" value="1"/>
</dbReference>
<evidence type="ECO:0000313" key="1">
    <source>
        <dbReference type="EMBL" id="AFK03301.1"/>
    </source>
</evidence>
<dbReference type="InterPro" id="IPR029069">
    <property type="entry name" value="HotDog_dom_sf"/>
</dbReference>
<name>A0ABN4AM45_EMTOG</name>